<feature type="compositionally biased region" description="Basic residues" evidence="1">
    <location>
        <begin position="100"/>
        <end position="109"/>
    </location>
</feature>
<feature type="compositionally biased region" description="Basic residues" evidence="1">
    <location>
        <begin position="628"/>
        <end position="647"/>
    </location>
</feature>
<feature type="compositionally biased region" description="Acidic residues" evidence="1">
    <location>
        <begin position="75"/>
        <end position="90"/>
    </location>
</feature>
<accession>A0A2K3PQA9</accession>
<evidence type="ECO:0000256" key="1">
    <source>
        <dbReference type="SAM" id="MobiDB-lite"/>
    </source>
</evidence>
<dbReference type="InterPro" id="IPR019557">
    <property type="entry name" value="AminoTfrase-like_pln_mobile"/>
</dbReference>
<feature type="compositionally biased region" description="Basic residues" evidence="1">
    <location>
        <begin position="24"/>
        <end position="33"/>
    </location>
</feature>
<dbReference type="PANTHER" id="PTHR46033">
    <property type="entry name" value="PROTEIN MAIN-LIKE 2"/>
    <property type="match status" value="1"/>
</dbReference>
<proteinExistence type="predicted"/>
<feature type="transmembrane region" description="Helical" evidence="2">
    <location>
        <begin position="383"/>
        <end position="402"/>
    </location>
</feature>
<reference evidence="4 5" key="2">
    <citation type="journal article" date="2017" name="Front. Plant Sci.">
        <title>Gene Classification and Mining of Molecular Markers Useful in Red Clover (Trifolium pratense) Breeding.</title>
        <authorList>
            <person name="Istvanek J."/>
            <person name="Dluhosova J."/>
            <person name="Dluhos P."/>
            <person name="Patkova L."/>
            <person name="Nedelnik J."/>
            <person name="Repkova J."/>
        </authorList>
    </citation>
    <scope>NUCLEOTIDE SEQUENCE [LARGE SCALE GENOMIC DNA]</scope>
    <source>
        <strain evidence="5">cv. Tatra</strain>
        <tissue evidence="4">Young leaves</tissue>
    </source>
</reference>
<dbReference type="EMBL" id="ASHM01009368">
    <property type="protein sequence ID" value="PNY17444.1"/>
    <property type="molecule type" value="Genomic_DNA"/>
</dbReference>
<keyword evidence="2" id="KW-1133">Transmembrane helix</keyword>
<comment type="caution">
    <text evidence="4">The sequence shown here is derived from an EMBL/GenBank/DDBJ whole genome shotgun (WGS) entry which is preliminary data.</text>
</comment>
<feature type="region of interest" description="Disordered" evidence="1">
    <location>
        <begin position="17"/>
        <end position="124"/>
    </location>
</feature>
<dbReference type="AlphaFoldDB" id="A0A2K3PQA9"/>
<keyword evidence="2" id="KW-0472">Membrane</keyword>
<dbReference type="Proteomes" id="UP000236291">
    <property type="component" value="Unassembled WGS sequence"/>
</dbReference>
<organism evidence="4 5">
    <name type="scientific">Trifolium pratense</name>
    <name type="common">Red clover</name>
    <dbReference type="NCBI Taxonomy" id="57577"/>
    <lineage>
        <taxon>Eukaryota</taxon>
        <taxon>Viridiplantae</taxon>
        <taxon>Streptophyta</taxon>
        <taxon>Embryophyta</taxon>
        <taxon>Tracheophyta</taxon>
        <taxon>Spermatophyta</taxon>
        <taxon>Magnoliopsida</taxon>
        <taxon>eudicotyledons</taxon>
        <taxon>Gunneridae</taxon>
        <taxon>Pentapetalae</taxon>
        <taxon>rosids</taxon>
        <taxon>fabids</taxon>
        <taxon>Fabales</taxon>
        <taxon>Fabaceae</taxon>
        <taxon>Papilionoideae</taxon>
        <taxon>50 kb inversion clade</taxon>
        <taxon>NPAAA clade</taxon>
        <taxon>Hologalegina</taxon>
        <taxon>IRL clade</taxon>
        <taxon>Trifolieae</taxon>
        <taxon>Trifolium</taxon>
    </lineage>
</organism>
<sequence length="655" mass="74781">DRKWCFMAINVGEGMTDEVGRQRGGWKSRARSSTRRERVTEVAIPRGGKGKEVAGSTSEAQDEPESQHEVVAEAQDVDEVNAEIEAEEKDEQPPPSPQKKNPRTTRRRNPPQVAPPPVTGYGGGPSDLSLLPSFGKHVAASLWRGECVGRYLKCMNNGKKVNDFDKPDSNLRWFWNVVDASGLRPLLKTNYNHVDWGLLTAFTKRWHPETGTFYLPISEMTITLDDVSCLLHIPINGKMLNHVGTACSMAEGKDMCEKYLNFNRDDCKQEFSKMKGAHIGFPKLEKIYHANLSQALEAENNQESDDEVGFYRECTIRAFLLYLIGATIFTNKSSQYVDVIFLTYLQDLSEVNTWNWGASRLAYLFNYLDAASRPKCGNHGGTITSFMFIYFLACYACIMVHFKRFGMRFLVDDYTHQEPVAAKFVPLKGAKFPDEHRTVLDRMEVDEVTFCPYENHRHTRPFVDISWYSGWIMCGNAMICPHFPERILRQYGHVQSIPRAPDVSAKAGMNRFSIDQGFREYLTHNYVTEEMHGPRAQNGFDTDPEYIAWFYQVSHPKLWPPIQGNPPRPSNVLIVEDNANEKCDVFEICSAIRTEVREKLDSDLTLEEARKLLEKVYGDLEPVTTYSVRRKRKRHSGEGKKKRKKKRSGEAGLSH</sequence>
<feature type="non-terminal residue" evidence="4">
    <location>
        <position position="1"/>
    </location>
</feature>
<reference evidence="4 5" key="1">
    <citation type="journal article" date="2014" name="Am. J. Bot.">
        <title>Genome assembly and annotation for red clover (Trifolium pratense; Fabaceae).</title>
        <authorList>
            <person name="Istvanek J."/>
            <person name="Jaros M."/>
            <person name="Krenek A."/>
            <person name="Repkova J."/>
        </authorList>
    </citation>
    <scope>NUCLEOTIDE SEQUENCE [LARGE SCALE GENOMIC DNA]</scope>
    <source>
        <strain evidence="5">cv. Tatra</strain>
        <tissue evidence="4">Young leaves</tissue>
    </source>
</reference>
<dbReference type="InterPro" id="IPR044824">
    <property type="entry name" value="MAIN-like"/>
</dbReference>
<gene>
    <name evidence="4" type="ORF">L195_g014187</name>
</gene>
<name>A0A2K3PQA9_TRIPR</name>
<dbReference type="Pfam" id="PF10536">
    <property type="entry name" value="PMD"/>
    <property type="match status" value="1"/>
</dbReference>
<evidence type="ECO:0000313" key="5">
    <source>
        <dbReference type="Proteomes" id="UP000236291"/>
    </source>
</evidence>
<feature type="region of interest" description="Disordered" evidence="1">
    <location>
        <begin position="626"/>
        <end position="655"/>
    </location>
</feature>
<dbReference type="ExpressionAtlas" id="A0A2K3PQA9">
    <property type="expression patterns" value="baseline"/>
</dbReference>
<dbReference type="GO" id="GO:0010073">
    <property type="term" value="P:meristem maintenance"/>
    <property type="evidence" value="ECO:0007669"/>
    <property type="project" value="InterPro"/>
</dbReference>
<evidence type="ECO:0000313" key="4">
    <source>
        <dbReference type="EMBL" id="PNY17444.1"/>
    </source>
</evidence>
<protein>
    <submittedName>
        <fullName evidence="4">IMP dehydrogenase/GMP reductase</fullName>
    </submittedName>
</protein>
<evidence type="ECO:0000256" key="2">
    <source>
        <dbReference type="SAM" id="Phobius"/>
    </source>
</evidence>
<dbReference type="PANTHER" id="PTHR46033:SF8">
    <property type="entry name" value="PROTEIN MAINTENANCE OF MERISTEMS-LIKE"/>
    <property type="match status" value="1"/>
</dbReference>
<keyword evidence="2" id="KW-0812">Transmembrane</keyword>
<evidence type="ECO:0000259" key="3">
    <source>
        <dbReference type="Pfam" id="PF10536"/>
    </source>
</evidence>
<feature type="domain" description="Aminotransferase-like plant mobile" evidence="3">
    <location>
        <begin position="191"/>
        <end position="550"/>
    </location>
</feature>